<sequence>MKTLFTFDQAILIYCRVLLITLFGLGATFATKAQSQWQQATSNTTQTLSDVVYDNGLWVAVGANGTIVTSPDGVTWTPRTSNTIQSLSAAGFGAGQWIAVGANRTILTSSDGITWTPQSSTVAQNYSDIVYGAGVWVVTGDGGAMTSPDGVTWTAQNANPSQQISRALYAVSYGAGLFVAVGENKKIVSSPDGITWTAQFANLAGSGICGCFYPTLYDITFGDGKFVTIGGYGGGGGVASSTDGINWTVGSGVQQSSNIGYGAGSWLSFSLYGTIETSTNGLNWSLRYHPDRRAYLYQANYGSGLWVAVGVQGQIQYTTNVNAPLPVSLVSFTGQSEGTSAHLSWETAWEKGASHFLIERSQDAKSFEPVGRVNAQGNTDKNQTYKFFDPVLTAGLWYYRLRQVDLDGTYVYSSIVAVRISTEPLPMLTLSPNPSAGPLLLEYKAGISSVSVYSLTGVLIQEQRFEQAVNQWNWNGQSQPPGAYLIKVQTQDRNQQTLRWVKQ</sequence>
<comment type="caution">
    <text evidence="3">The sequence shown here is derived from an EMBL/GenBank/DDBJ whole genome shotgun (WGS) entry which is preliminary data.</text>
</comment>
<reference evidence="3" key="1">
    <citation type="submission" date="2020-09" db="EMBL/GenBank/DDBJ databases">
        <authorList>
            <person name="Kim M.K."/>
        </authorList>
    </citation>
    <scope>NUCLEOTIDE SEQUENCE</scope>
    <source>
        <strain evidence="3">BT704</strain>
    </source>
</reference>
<dbReference type="Gene3D" id="2.60.40.10">
    <property type="entry name" value="Immunoglobulins"/>
    <property type="match status" value="1"/>
</dbReference>
<name>A0A927GFT9_9BACT</name>
<dbReference type="InterPro" id="IPR026444">
    <property type="entry name" value="Secre_tail"/>
</dbReference>
<dbReference type="NCBIfam" id="TIGR04183">
    <property type="entry name" value="Por_Secre_tail"/>
    <property type="match status" value="1"/>
</dbReference>
<evidence type="ECO:0000313" key="4">
    <source>
        <dbReference type="Proteomes" id="UP000653797"/>
    </source>
</evidence>
<dbReference type="InterPro" id="IPR013783">
    <property type="entry name" value="Ig-like_fold"/>
</dbReference>
<evidence type="ECO:0000256" key="1">
    <source>
        <dbReference type="SAM" id="Phobius"/>
    </source>
</evidence>
<organism evidence="3 4">
    <name type="scientific">Spirosoma validum</name>
    <dbReference type="NCBI Taxonomy" id="2771355"/>
    <lineage>
        <taxon>Bacteria</taxon>
        <taxon>Pseudomonadati</taxon>
        <taxon>Bacteroidota</taxon>
        <taxon>Cytophagia</taxon>
        <taxon>Cytophagales</taxon>
        <taxon>Cytophagaceae</taxon>
        <taxon>Spirosoma</taxon>
    </lineage>
</organism>
<gene>
    <name evidence="3" type="ORF">IC230_25565</name>
</gene>
<keyword evidence="4" id="KW-1185">Reference proteome</keyword>
<dbReference type="AlphaFoldDB" id="A0A927GFT9"/>
<dbReference type="Proteomes" id="UP000653797">
    <property type="component" value="Unassembled WGS sequence"/>
</dbReference>
<dbReference type="InterPro" id="IPR058667">
    <property type="entry name" value="DUF6242_C"/>
</dbReference>
<dbReference type="SUPFAM" id="SSF110296">
    <property type="entry name" value="Oligoxyloglucan reducing end-specific cellobiohydrolase"/>
    <property type="match status" value="1"/>
</dbReference>
<keyword evidence="1" id="KW-0472">Membrane</keyword>
<feature type="domain" description="DUF6242" evidence="2">
    <location>
        <begin position="109"/>
        <end position="199"/>
    </location>
</feature>
<protein>
    <submittedName>
        <fullName evidence="3">T9SS type A sorting domain-containing protein</fullName>
    </submittedName>
</protein>
<accession>A0A927GFT9</accession>
<evidence type="ECO:0000313" key="3">
    <source>
        <dbReference type="EMBL" id="MBD2756292.1"/>
    </source>
</evidence>
<dbReference type="EMBL" id="JACXAA010000011">
    <property type="protein sequence ID" value="MBD2756292.1"/>
    <property type="molecule type" value="Genomic_DNA"/>
</dbReference>
<keyword evidence="1" id="KW-1133">Transmembrane helix</keyword>
<keyword evidence="1" id="KW-0812">Transmembrane</keyword>
<proteinExistence type="predicted"/>
<dbReference type="Pfam" id="PF25852">
    <property type="entry name" value="DUF6242_C"/>
    <property type="match status" value="1"/>
</dbReference>
<dbReference type="RefSeq" id="WP_191041905.1">
    <property type="nucleotide sequence ID" value="NZ_JACXAA010000011.1"/>
</dbReference>
<feature type="transmembrane region" description="Helical" evidence="1">
    <location>
        <begin position="12"/>
        <end position="30"/>
    </location>
</feature>
<evidence type="ECO:0000259" key="2">
    <source>
        <dbReference type="Pfam" id="PF25852"/>
    </source>
</evidence>